<dbReference type="GO" id="GO:0004222">
    <property type="term" value="F:metalloendopeptidase activity"/>
    <property type="evidence" value="ECO:0007669"/>
    <property type="project" value="InterPro"/>
</dbReference>
<evidence type="ECO:0000256" key="5">
    <source>
        <dbReference type="ARBA" id="ARBA00023049"/>
    </source>
</evidence>
<dbReference type="InterPro" id="IPR055518">
    <property type="entry name" value="DUF7092"/>
</dbReference>
<reference evidence="10 11" key="1">
    <citation type="submission" date="2022-02" db="EMBL/GenBank/DDBJ databases">
        <title>The genome sequence of Shewanella sp. 3B26.</title>
        <authorList>
            <person name="Du J."/>
        </authorList>
    </citation>
    <scope>NUCLEOTIDE SEQUENCE [LARGE SCALE GENOMIC DNA]</scope>
    <source>
        <strain evidence="10 11">3B26</strain>
    </source>
</reference>
<dbReference type="Proteomes" id="UP001297581">
    <property type="component" value="Unassembled WGS sequence"/>
</dbReference>
<keyword evidence="5 6" id="KW-0482">Metalloprotease</keyword>
<evidence type="ECO:0000256" key="4">
    <source>
        <dbReference type="ARBA" id="ARBA00022833"/>
    </source>
</evidence>
<keyword evidence="1 6" id="KW-0645">Protease</keyword>
<keyword evidence="2" id="KW-0479">Metal-binding</keyword>
<comment type="caution">
    <text evidence="10">The sequence shown here is derived from an EMBL/GenBank/DDBJ whole genome shotgun (WGS) entry which is preliminary data.</text>
</comment>
<organism evidence="10 11">
    <name type="scientific">Shewanella zhuhaiensis</name>
    <dbReference type="NCBI Taxonomy" id="2919576"/>
    <lineage>
        <taxon>Bacteria</taxon>
        <taxon>Pseudomonadati</taxon>
        <taxon>Pseudomonadota</taxon>
        <taxon>Gammaproteobacteria</taxon>
        <taxon>Alteromonadales</taxon>
        <taxon>Shewanellaceae</taxon>
        <taxon>Shewanella</taxon>
    </lineage>
</organism>
<keyword evidence="4 6" id="KW-0862">Zinc</keyword>
<evidence type="ECO:0000313" key="11">
    <source>
        <dbReference type="Proteomes" id="UP001297581"/>
    </source>
</evidence>
<dbReference type="AlphaFoldDB" id="A0AAJ1BKQ7"/>
<feature type="domain" description="DUF7092" evidence="9">
    <location>
        <begin position="5"/>
        <end position="82"/>
    </location>
</feature>
<evidence type="ECO:0000256" key="3">
    <source>
        <dbReference type="ARBA" id="ARBA00022801"/>
    </source>
</evidence>
<sequence>MALVLEGHLLAPKQAQKHPASVSLDNRGFVSLSSELYQCKVHIEFVEVADAIGTMARHLTFEGGWVFVAAKPDEVNRWLKQHKRHSRLSVIERRPLLAMAFSLALLVIMWGGYRYGLPLASKTLAAMVPVSVQEHLGEYSRDSLDSIGLGESQLDEATKAQVQKRFDSLLATLEQQGVQFSPKPKLYFMGSAAEEEATDDAPSTSQESDTADAGKPHPGMVNAFALADGSVVLTDAMVKLADAEGELEGVLLHELGHHHHKHLMTSVVQSTLLSVAVAMIIGDSSGLADVMASTAVLGLTLGYSRDNEREADAFAISQMTSSHGSAEPLASLYQKLKAQPGMFDVPDWLSTHPDLNERIENIRAH</sequence>
<dbReference type="PANTHER" id="PTHR22726:SF24">
    <property type="entry name" value="M48 FAMILY METALLOPEPTIDASE"/>
    <property type="match status" value="1"/>
</dbReference>
<dbReference type="PANTHER" id="PTHR22726">
    <property type="entry name" value="METALLOENDOPEPTIDASE OMA1"/>
    <property type="match status" value="1"/>
</dbReference>
<evidence type="ECO:0000256" key="6">
    <source>
        <dbReference type="RuleBase" id="RU003983"/>
    </source>
</evidence>
<evidence type="ECO:0000259" key="9">
    <source>
        <dbReference type="Pfam" id="PF23368"/>
    </source>
</evidence>
<accession>A0AAJ1BKQ7</accession>
<evidence type="ECO:0000259" key="8">
    <source>
        <dbReference type="Pfam" id="PF01435"/>
    </source>
</evidence>
<keyword evidence="3 6" id="KW-0378">Hydrolase</keyword>
<dbReference type="RefSeq" id="WP_240592422.1">
    <property type="nucleotide sequence ID" value="NZ_JAKUDL010000009.1"/>
</dbReference>
<evidence type="ECO:0000313" key="10">
    <source>
        <dbReference type="EMBL" id="MCH4296368.1"/>
    </source>
</evidence>
<evidence type="ECO:0000256" key="7">
    <source>
        <dbReference type="SAM" id="MobiDB-lite"/>
    </source>
</evidence>
<dbReference type="CDD" id="cd07332">
    <property type="entry name" value="M48C_Oma1_like"/>
    <property type="match status" value="1"/>
</dbReference>
<name>A0AAJ1BKQ7_9GAMM</name>
<dbReference type="Pfam" id="PF23368">
    <property type="entry name" value="DUF7092"/>
    <property type="match status" value="1"/>
</dbReference>
<feature type="region of interest" description="Disordered" evidence="7">
    <location>
        <begin position="193"/>
        <end position="217"/>
    </location>
</feature>
<dbReference type="Pfam" id="PF01435">
    <property type="entry name" value="Peptidase_M48"/>
    <property type="match status" value="1"/>
</dbReference>
<evidence type="ECO:0000256" key="2">
    <source>
        <dbReference type="ARBA" id="ARBA00022723"/>
    </source>
</evidence>
<dbReference type="EMBL" id="JAKUDL010000009">
    <property type="protein sequence ID" value="MCH4296368.1"/>
    <property type="molecule type" value="Genomic_DNA"/>
</dbReference>
<protein>
    <submittedName>
        <fullName evidence="10">M48 family metallopeptidase</fullName>
    </submittedName>
</protein>
<dbReference type="Gene3D" id="3.30.2010.10">
    <property type="entry name" value="Metalloproteases ('zincins'), catalytic domain"/>
    <property type="match status" value="1"/>
</dbReference>
<keyword evidence="11" id="KW-1185">Reference proteome</keyword>
<dbReference type="GO" id="GO:0016020">
    <property type="term" value="C:membrane"/>
    <property type="evidence" value="ECO:0007669"/>
    <property type="project" value="TreeGrafter"/>
</dbReference>
<feature type="domain" description="Peptidase M48" evidence="8">
    <location>
        <begin position="219"/>
        <end position="364"/>
    </location>
</feature>
<proteinExistence type="inferred from homology"/>
<dbReference type="InterPro" id="IPR051156">
    <property type="entry name" value="Mito/Outer_Membr_Metalloprot"/>
</dbReference>
<dbReference type="InterPro" id="IPR001915">
    <property type="entry name" value="Peptidase_M48"/>
</dbReference>
<dbReference type="GO" id="GO:0051603">
    <property type="term" value="P:proteolysis involved in protein catabolic process"/>
    <property type="evidence" value="ECO:0007669"/>
    <property type="project" value="TreeGrafter"/>
</dbReference>
<comment type="similarity">
    <text evidence="6">Belongs to the peptidase M48 family.</text>
</comment>
<evidence type="ECO:0000256" key="1">
    <source>
        <dbReference type="ARBA" id="ARBA00022670"/>
    </source>
</evidence>
<dbReference type="GO" id="GO:0046872">
    <property type="term" value="F:metal ion binding"/>
    <property type="evidence" value="ECO:0007669"/>
    <property type="project" value="UniProtKB-KW"/>
</dbReference>
<gene>
    <name evidence="10" type="ORF">MJ923_18810</name>
</gene>
<comment type="cofactor">
    <cofactor evidence="6">
        <name>Zn(2+)</name>
        <dbReference type="ChEBI" id="CHEBI:29105"/>
    </cofactor>
    <text evidence="6">Binds 1 zinc ion per subunit.</text>
</comment>